<name>A0A290S8W1_9GAMM</name>
<evidence type="ECO:0000313" key="4">
    <source>
        <dbReference type="Proteomes" id="UP000016505"/>
    </source>
</evidence>
<evidence type="ECO:0000259" key="1">
    <source>
        <dbReference type="PROSITE" id="PS50404"/>
    </source>
</evidence>
<dbReference type="Gene3D" id="1.20.1050.10">
    <property type="match status" value="1"/>
</dbReference>
<dbReference type="PROSITE" id="PS50404">
    <property type="entry name" value="GST_NTER"/>
    <property type="match status" value="1"/>
</dbReference>
<organism evidence="3 4">
    <name type="scientific">Pseudoalteromonas arctica A 37-1-2</name>
    <dbReference type="NCBI Taxonomy" id="1117313"/>
    <lineage>
        <taxon>Bacteria</taxon>
        <taxon>Pseudomonadati</taxon>
        <taxon>Pseudomonadota</taxon>
        <taxon>Gammaproteobacteria</taxon>
        <taxon>Alteromonadales</taxon>
        <taxon>Pseudoalteromonadaceae</taxon>
        <taxon>Pseudoalteromonas</taxon>
    </lineage>
</organism>
<protein>
    <recommendedName>
        <fullName evidence="5">Glutathione S-transferase</fullName>
    </recommendedName>
</protein>
<dbReference type="CDD" id="cd03051">
    <property type="entry name" value="GST_N_GTT2_like"/>
    <property type="match status" value="1"/>
</dbReference>
<dbReference type="InterPro" id="IPR034345">
    <property type="entry name" value="Gtt2-like_N"/>
</dbReference>
<dbReference type="AlphaFoldDB" id="A0A290S8W1"/>
<dbReference type="OrthoDB" id="9797500at2"/>
<dbReference type="PROSITE" id="PS50405">
    <property type="entry name" value="GST_CTER"/>
    <property type="match status" value="1"/>
</dbReference>
<dbReference type="Pfam" id="PF13409">
    <property type="entry name" value="GST_N_2"/>
    <property type="match status" value="1"/>
</dbReference>
<evidence type="ECO:0000313" key="3">
    <source>
        <dbReference type="EMBL" id="ATC88526.1"/>
    </source>
</evidence>
<feature type="domain" description="GST C-terminal" evidence="2">
    <location>
        <begin position="88"/>
        <end position="206"/>
    </location>
</feature>
<sequence>MKIYDVENFPNPLRVRIALAEKNATANVEFVAVDLLNGEHRTEAFLAKNPLAGVPVLELDDGTFISESTAITEYIDTAFEGPSLMGETAKERAVINMMQKRAESMVLDAVATYFHHATDGLGPELETYQNVAWGEKQGEKARQGFSYFNDVLAQSAFVAGEQFSIADITLYAGLVFAGFAQIAIPNELTHLVAWQEKVAKRPSVAA</sequence>
<feature type="domain" description="GST N-terminal" evidence="1">
    <location>
        <begin position="1"/>
        <end position="83"/>
    </location>
</feature>
<dbReference type="InterPro" id="IPR040079">
    <property type="entry name" value="Glutathione_S-Trfase"/>
</dbReference>
<dbReference type="PANTHER" id="PTHR44051">
    <property type="entry name" value="GLUTATHIONE S-TRANSFERASE-RELATED"/>
    <property type="match status" value="1"/>
</dbReference>
<evidence type="ECO:0008006" key="5">
    <source>
        <dbReference type="Google" id="ProtNLM"/>
    </source>
</evidence>
<dbReference type="RefSeq" id="WP_010553608.1">
    <property type="nucleotide sequence ID" value="NZ_CP011026.1"/>
</dbReference>
<dbReference type="SUPFAM" id="SSF52833">
    <property type="entry name" value="Thioredoxin-like"/>
    <property type="match status" value="1"/>
</dbReference>
<dbReference type="KEGG" id="part:PARC_b0305"/>
<dbReference type="Pfam" id="PF00043">
    <property type="entry name" value="GST_C"/>
    <property type="match status" value="1"/>
</dbReference>
<dbReference type="SFLD" id="SFLDS00019">
    <property type="entry name" value="Glutathione_Transferase_(cytos"/>
    <property type="match status" value="1"/>
</dbReference>
<dbReference type="InterPro" id="IPR010987">
    <property type="entry name" value="Glutathione-S-Trfase_C-like"/>
</dbReference>
<dbReference type="Proteomes" id="UP000016505">
    <property type="component" value="Chromosome II"/>
</dbReference>
<dbReference type="SFLD" id="SFLDG00358">
    <property type="entry name" value="Main_(cytGST)"/>
    <property type="match status" value="1"/>
</dbReference>
<dbReference type="PANTHER" id="PTHR44051:SF8">
    <property type="entry name" value="GLUTATHIONE S-TRANSFERASE GSTA"/>
    <property type="match status" value="1"/>
</dbReference>
<reference evidence="3 4" key="1">
    <citation type="journal article" date="2012" name="J. Bacteriol.">
        <title>Genome sequences of type strains of seven species of the marine bacterium Pseudoalteromonas.</title>
        <authorList>
            <person name="Xie B.B."/>
            <person name="Shu Y.L."/>
            <person name="Qin Q.L."/>
            <person name="Rong J.C."/>
            <person name="Zhang X.Y."/>
            <person name="Chen X.L."/>
            <person name="Shi M."/>
            <person name="He H.L."/>
            <person name="Zhou B.C."/>
            <person name="Zhang Y.Z."/>
        </authorList>
    </citation>
    <scope>NUCLEOTIDE SEQUENCE [LARGE SCALE GENOMIC DNA]</scope>
    <source>
        <strain evidence="3 4">A 37-1-2</strain>
    </source>
</reference>
<gene>
    <name evidence="3" type="ORF">PARC_b0305</name>
</gene>
<dbReference type="InterPro" id="IPR036282">
    <property type="entry name" value="Glutathione-S-Trfase_C_sf"/>
</dbReference>
<dbReference type="InterPro" id="IPR004045">
    <property type="entry name" value="Glutathione_S-Trfase_N"/>
</dbReference>
<dbReference type="Gene3D" id="3.40.30.10">
    <property type="entry name" value="Glutaredoxin"/>
    <property type="match status" value="1"/>
</dbReference>
<evidence type="ECO:0000259" key="2">
    <source>
        <dbReference type="PROSITE" id="PS50405"/>
    </source>
</evidence>
<accession>A0A290S8W1</accession>
<dbReference type="EMBL" id="CP011026">
    <property type="protein sequence ID" value="ATC88526.1"/>
    <property type="molecule type" value="Genomic_DNA"/>
</dbReference>
<dbReference type="InterPro" id="IPR036249">
    <property type="entry name" value="Thioredoxin-like_sf"/>
</dbReference>
<proteinExistence type="predicted"/>
<dbReference type="InterPro" id="IPR004046">
    <property type="entry name" value="GST_C"/>
</dbReference>
<dbReference type="SUPFAM" id="SSF47616">
    <property type="entry name" value="GST C-terminal domain-like"/>
    <property type="match status" value="1"/>
</dbReference>